<accession>A0A2W4WLA0</accession>
<evidence type="ECO:0000313" key="2">
    <source>
        <dbReference type="Proteomes" id="UP000249354"/>
    </source>
</evidence>
<reference evidence="1 2" key="2">
    <citation type="submission" date="2018-06" db="EMBL/GenBank/DDBJ databases">
        <title>Metagenomic assembly of (sub)arctic Cyanobacteria and their associated microbiome from non-axenic cultures.</title>
        <authorList>
            <person name="Baurain D."/>
        </authorList>
    </citation>
    <scope>NUCLEOTIDE SEQUENCE [LARGE SCALE GENOMIC DNA]</scope>
    <source>
        <strain evidence="1">ULC129bin1</strain>
    </source>
</reference>
<evidence type="ECO:0000313" key="1">
    <source>
        <dbReference type="EMBL" id="PZO20048.1"/>
    </source>
</evidence>
<dbReference type="Proteomes" id="UP000249354">
    <property type="component" value="Unassembled WGS sequence"/>
</dbReference>
<name>A0A2W4WLA0_9CYAN</name>
<comment type="caution">
    <text evidence="1">The sequence shown here is derived from an EMBL/GenBank/DDBJ whole genome shotgun (WGS) entry which is preliminary data.</text>
</comment>
<sequence length="147" mass="15162">MVGAVLAEGTAAGTDISNTATATYTDGNGNPFDATSNTVVIKVAEIAGLTAVASPVIDVDGGAIEAGDDLIYTFTVTNVGNAVTDVSVPGISGFRLQNFTPSATSPVGICSRWDNTYWHRTARRQHSSAASRLKMRVGKSVVISEIG</sequence>
<evidence type="ECO:0008006" key="3">
    <source>
        <dbReference type="Google" id="ProtNLM"/>
    </source>
</evidence>
<dbReference type="EMBL" id="QBMC01000034">
    <property type="protein sequence ID" value="PZO20048.1"/>
    <property type="molecule type" value="Genomic_DNA"/>
</dbReference>
<proteinExistence type="predicted"/>
<protein>
    <recommendedName>
        <fullName evidence="3">DUF11 domain-containing protein</fullName>
    </recommendedName>
</protein>
<organism evidence="1 2">
    <name type="scientific">Leptolyngbya foveolarum</name>
    <dbReference type="NCBI Taxonomy" id="47253"/>
    <lineage>
        <taxon>Bacteria</taxon>
        <taxon>Bacillati</taxon>
        <taxon>Cyanobacteriota</taxon>
        <taxon>Cyanophyceae</taxon>
        <taxon>Leptolyngbyales</taxon>
        <taxon>Leptolyngbyaceae</taxon>
        <taxon>Leptolyngbya group</taxon>
        <taxon>Leptolyngbya</taxon>
    </lineage>
</organism>
<reference evidence="2" key="1">
    <citation type="submission" date="2018-04" db="EMBL/GenBank/DDBJ databases">
        <authorList>
            <person name="Cornet L."/>
        </authorList>
    </citation>
    <scope>NUCLEOTIDE SEQUENCE [LARGE SCALE GENOMIC DNA]</scope>
</reference>
<dbReference type="AlphaFoldDB" id="A0A2W4WLA0"/>
<gene>
    <name evidence="1" type="ORF">DCF25_07195</name>
</gene>